<dbReference type="RefSeq" id="WP_147212802.1">
    <property type="nucleotide sequence ID" value="NZ_BJYM01000037.1"/>
</dbReference>
<keyword evidence="2" id="KW-1185">Reference proteome</keyword>
<dbReference type="EMBL" id="BJYM01000037">
    <property type="protein sequence ID" value="GEN89947.1"/>
    <property type="molecule type" value="Genomic_DNA"/>
</dbReference>
<gene>
    <name evidence="1" type="ORF">OSO01_46860</name>
</gene>
<protein>
    <submittedName>
        <fullName evidence="1">Uncharacterized protein</fullName>
    </submittedName>
</protein>
<evidence type="ECO:0000313" key="2">
    <source>
        <dbReference type="Proteomes" id="UP000321558"/>
    </source>
</evidence>
<dbReference type="AlphaFoldDB" id="A0A511ZR90"/>
<proteinExistence type="predicted"/>
<dbReference type="Proteomes" id="UP000321558">
    <property type="component" value="Unassembled WGS sequence"/>
</dbReference>
<sequence length="150" mass="17373">MRRNLNEIKNYHKLALGKNKLESTNIYRDATTARALLKPATSTVLILKYLGERIYLISKVNSKATKQSERQPSIVFREKSKLTGYLIGDVIFVGEDSKGNFKELDFKVVKGLNRKLKKRTAIKYTLDNDNNSYQTEATVMEIYGMKWLRY</sequence>
<reference evidence="1 2" key="1">
    <citation type="submission" date="2019-07" db="EMBL/GenBank/DDBJ databases">
        <title>Whole genome shotgun sequence of Oceanobacillus sojae NBRC 105379.</title>
        <authorList>
            <person name="Hosoyama A."/>
            <person name="Uohara A."/>
            <person name="Ohji S."/>
            <person name="Ichikawa N."/>
        </authorList>
    </citation>
    <scope>NUCLEOTIDE SEQUENCE [LARGE SCALE GENOMIC DNA]</scope>
    <source>
        <strain evidence="1 2">NBRC 105379</strain>
    </source>
</reference>
<accession>A0A511ZR90</accession>
<evidence type="ECO:0000313" key="1">
    <source>
        <dbReference type="EMBL" id="GEN89947.1"/>
    </source>
</evidence>
<comment type="caution">
    <text evidence="1">The sequence shown here is derived from an EMBL/GenBank/DDBJ whole genome shotgun (WGS) entry which is preliminary data.</text>
</comment>
<name>A0A511ZR90_9BACI</name>
<organism evidence="1 2">
    <name type="scientific">Oceanobacillus sojae</name>
    <dbReference type="NCBI Taxonomy" id="582851"/>
    <lineage>
        <taxon>Bacteria</taxon>
        <taxon>Bacillati</taxon>
        <taxon>Bacillota</taxon>
        <taxon>Bacilli</taxon>
        <taxon>Bacillales</taxon>
        <taxon>Bacillaceae</taxon>
        <taxon>Oceanobacillus</taxon>
    </lineage>
</organism>